<dbReference type="InterPro" id="IPR005111">
    <property type="entry name" value="MoeA_C_domain_IV"/>
</dbReference>
<dbReference type="Pfam" id="PF03453">
    <property type="entry name" value="MoeA_N"/>
    <property type="match status" value="1"/>
</dbReference>
<dbReference type="InterPro" id="IPR005110">
    <property type="entry name" value="MoeA_linker/N"/>
</dbReference>
<evidence type="ECO:0000259" key="7">
    <source>
        <dbReference type="SMART" id="SM00852"/>
    </source>
</evidence>
<dbReference type="CDD" id="cd00887">
    <property type="entry name" value="MoeA"/>
    <property type="match status" value="1"/>
</dbReference>
<organism evidence="8 9">
    <name type="scientific">Sinobacterium norvegicum</name>
    <dbReference type="NCBI Taxonomy" id="1641715"/>
    <lineage>
        <taxon>Bacteria</taxon>
        <taxon>Pseudomonadati</taxon>
        <taxon>Pseudomonadota</taxon>
        <taxon>Gammaproteobacteria</taxon>
        <taxon>Cellvibrionales</taxon>
        <taxon>Spongiibacteraceae</taxon>
        <taxon>Sinobacterium</taxon>
    </lineage>
</organism>
<reference evidence="8" key="1">
    <citation type="submission" date="2021-12" db="EMBL/GenBank/DDBJ databases">
        <authorList>
            <person name="Rodrigo-Torres L."/>
            <person name="Arahal R. D."/>
            <person name="Lucena T."/>
        </authorList>
    </citation>
    <scope>NUCLEOTIDE SEQUENCE</scope>
    <source>
        <strain evidence="8">CECT 8267</strain>
    </source>
</reference>
<accession>A0ABM9AJ51</accession>
<dbReference type="SUPFAM" id="SSF63867">
    <property type="entry name" value="MoeA C-terminal domain-like"/>
    <property type="match status" value="1"/>
</dbReference>
<dbReference type="Pfam" id="PF03454">
    <property type="entry name" value="MoeA_C"/>
    <property type="match status" value="1"/>
</dbReference>
<dbReference type="SMART" id="SM00852">
    <property type="entry name" value="MoCF_biosynth"/>
    <property type="match status" value="1"/>
</dbReference>
<comment type="caution">
    <text evidence="8">The sequence shown here is derived from an EMBL/GenBank/DDBJ whole genome shotgun (WGS) entry which is preliminary data.</text>
</comment>
<keyword evidence="6" id="KW-0460">Magnesium</keyword>
<dbReference type="InterPro" id="IPR001453">
    <property type="entry name" value="MoaB/Mog_dom"/>
</dbReference>
<evidence type="ECO:0000256" key="5">
    <source>
        <dbReference type="ARBA" id="ARBA00047317"/>
    </source>
</evidence>
<keyword evidence="6" id="KW-0500">Molybdenum</keyword>
<dbReference type="NCBIfam" id="NF045515">
    <property type="entry name" value="Glp_gephyrin"/>
    <property type="match status" value="1"/>
</dbReference>
<comment type="catalytic activity">
    <reaction evidence="5">
        <text>adenylyl-molybdopterin + molybdate = Mo-molybdopterin + AMP + H(+)</text>
        <dbReference type="Rhea" id="RHEA:35047"/>
        <dbReference type="ChEBI" id="CHEBI:15378"/>
        <dbReference type="ChEBI" id="CHEBI:36264"/>
        <dbReference type="ChEBI" id="CHEBI:62727"/>
        <dbReference type="ChEBI" id="CHEBI:71302"/>
        <dbReference type="ChEBI" id="CHEBI:456215"/>
        <dbReference type="EC" id="2.10.1.1"/>
    </reaction>
</comment>
<evidence type="ECO:0000256" key="2">
    <source>
        <dbReference type="ARBA" id="ARBA00005046"/>
    </source>
</evidence>
<comment type="similarity">
    <text evidence="3 6">Belongs to the MoeA family.</text>
</comment>
<comment type="cofactor">
    <cofactor evidence="6">
        <name>Mg(2+)</name>
        <dbReference type="ChEBI" id="CHEBI:18420"/>
    </cofactor>
</comment>
<dbReference type="EC" id="2.10.1.1" evidence="6"/>
<dbReference type="RefSeq" id="WP_237445950.1">
    <property type="nucleotide sequence ID" value="NZ_CAKLPX010000006.1"/>
</dbReference>
<dbReference type="InterPro" id="IPR036688">
    <property type="entry name" value="MoeA_C_domain_IV_sf"/>
</dbReference>
<dbReference type="SUPFAM" id="SSF63882">
    <property type="entry name" value="MoeA N-terminal region -like"/>
    <property type="match status" value="1"/>
</dbReference>
<proteinExistence type="inferred from homology"/>
<dbReference type="InterPro" id="IPR036135">
    <property type="entry name" value="MoeA_linker/N_sf"/>
</dbReference>
<dbReference type="Gene3D" id="2.170.190.11">
    <property type="entry name" value="Molybdopterin biosynthesis moea protein, domain 3"/>
    <property type="match status" value="1"/>
</dbReference>
<dbReference type="Proteomes" id="UP000838100">
    <property type="component" value="Unassembled WGS sequence"/>
</dbReference>
<comment type="function">
    <text evidence="1 6">Catalyzes the insertion of molybdate into adenylated molybdopterin with the concomitant release of AMP.</text>
</comment>
<evidence type="ECO:0000313" key="8">
    <source>
        <dbReference type="EMBL" id="CAH0993268.1"/>
    </source>
</evidence>
<dbReference type="Gene3D" id="3.90.105.10">
    <property type="entry name" value="Molybdopterin biosynthesis moea protein, domain 2"/>
    <property type="match status" value="1"/>
</dbReference>
<name>A0ABM9AJ51_9GAMM</name>
<dbReference type="Pfam" id="PF00994">
    <property type="entry name" value="MoCF_biosynth"/>
    <property type="match status" value="1"/>
</dbReference>
<evidence type="ECO:0000256" key="4">
    <source>
        <dbReference type="ARBA" id="ARBA00023150"/>
    </source>
</evidence>
<gene>
    <name evidence="8" type="primary">moeA_2</name>
    <name evidence="8" type="ORF">SIN8267_03416</name>
</gene>
<evidence type="ECO:0000256" key="1">
    <source>
        <dbReference type="ARBA" id="ARBA00002901"/>
    </source>
</evidence>
<protein>
    <recommendedName>
        <fullName evidence="6">Molybdopterin molybdenumtransferase</fullName>
        <ecNumber evidence="6">2.10.1.1</ecNumber>
    </recommendedName>
</protein>
<evidence type="ECO:0000313" key="9">
    <source>
        <dbReference type="Proteomes" id="UP000838100"/>
    </source>
</evidence>
<dbReference type="InterPro" id="IPR038987">
    <property type="entry name" value="MoeA-like"/>
</dbReference>
<dbReference type="Gene3D" id="3.40.980.10">
    <property type="entry name" value="MoaB/Mog-like domain"/>
    <property type="match status" value="1"/>
</dbReference>
<keyword evidence="4 6" id="KW-0501">Molybdenum cofactor biosynthesis</keyword>
<evidence type="ECO:0000256" key="6">
    <source>
        <dbReference type="RuleBase" id="RU365090"/>
    </source>
</evidence>
<keyword evidence="6 8" id="KW-0808">Transferase</keyword>
<dbReference type="GO" id="GO:0061599">
    <property type="term" value="F:molybdopterin molybdotransferase activity"/>
    <property type="evidence" value="ECO:0007669"/>
    <property type="project" value="UniProtKB-EC"/>
</dbReference>
<evidence type="ECO:0000256" key="3">
    <source>
        <dbReference type="ARBA" id="ARBA00010763"/>
    </source>
</evidence>
<dbReference type="NCBIfam" id="TIGR00177">
    <property type="entry name" value="molyb_syn"/>
    <property type="match status" value="1"/>
</dbReference>
<dbReference type="InterPro" id="IPR036425">
    <property type="entry name" value="MoaB/Mog-like_dom_sf"/>
</dbReference>
<keyword evidence="9" id="KW-1185">Reference proteome</keyword>
<feature type="domain" description="MoaB/Mog" evidence="7">
    <location>
        <begin position="178"/>
        <end position="315"/>
    </location>
</feature>
<dbReference type="Gene3D" id="2.40.340.10">
    <property type="entry name" value="MoeA, C-terminal, domain IV"/>
    <property type="match status" value="1"/>
</dbReference>
<dbReference type="PANTHER" id="PTHR10192">
    <property type="entry name" value="MOLYBDOPTERIN BIOSYNTHESIS PROTEIN"/>
    <property type="match status" value="1"/>
</dbReference>
<dbReference type="EMBL" id="CAKLPX010000006">
    <property type="protein sequence ID" value="CAH0993268.1"/>
    <property type="molecule type" value="Genomic_DNA"/>
</dbReference>
<keyword evidence="6" id="KW-0479">Metal-binding</keyword>
<dbReference type="SUPFAM" id="SSF53218">
    <property type="entry name" value="Molybdenum cofactor biosynthesis proteins"/>
    <property type="match status" value="1"/>
</dbReference>
<dbReference type="PANTHER" id="PTHR10192:SF5">
    <property type="entry name" value="GEPHYRIN"/>
    <property type="match status" value="1"/>
</dbReference>
<comment type="pathway">
    <text evidence="2 6">Cofactor biosynthesis; molybdopterin biosynthesis.</text>
</comment>
<sequence>MSPSWTKIDDAIAQLLADARLVVESESVDLLSSLGRVLAADVMAKVSVPPFDNSAMDGYAVRIEDMQDGNGLPVTQRIAAGSVGSPLLVGEAARIFTGAPVPEGADAILMQENAEFDGSLLKTQSVPKRHQNIRRAGQDIVIGDIVFAAGHRIQPQDLGVLASVGVATLSVRRRLKVAVLSTGDELREPGDTLNPGEIFNSNRYTLNGLLQQFDIDIVDLGICRDTAEHTEELLRSAAQQADVIVSSGGVSVGEEDHVKAVVEQLGELKLWKLAIKPGKPLAYGKVLGVPFLGLPGNPAAVFVTFGLIVKPYLLRMLGVDDVTPLIVQLPAAFNITKEGRRQEYQRAKVVAKNGKSGVEIYANQSSGVLSSASWANCLAVIPAGKTIAQGDLVDVMLLDNLMG</sequence>